<evidence type="ECO:0000313" key="3">
    <source>
        <dbReference type="Proteomes" id="UP000290189"/>
    </source>
</evidence>
<keyword evidence="2" id="KW-0496">Mitochondrion</keyword>
<feature type="region of interest" description="Disordered" evidence="1">
    <location>
        <begin position="250"/>
        <end position="271"/>
    </location>
</feature>
<organism evidence="2 3">
    <name type="scientific">Plasmodiophora brassicae</name>
    <name type="common">Clubroot disease agent</name>
    <dbReference type="NCBI Taxonomy" id="37360"/>
    <lineage>
        <taxon>Eukaryota</taxon>
        <taxon>Sar</taxon>
        <taxon>Rhizaria</taxon>
        <taxon>Endomyxa</taxon>
        <taxon>Phytomyxea</taxon>
        <taxon>Plasmodiophorida</taxon>
        <taxon>Plasmodiophoridae</taxon>
        <taxon>Plasmodiophora</taxon>
    </lineage>
</organism>
<evidence type="ECO:0008006" key="4">
    <source>
        <dbReference type="Google" id="ProtNLM"/>
    </source>
</evidence>
<sequence length="577" mass="64151">MAPGVMRIVAKVVVVGRDEPFAPQHLARNADIAKLPLAFTIACGDGKQTWKWLGTIACQQFCRMFHHHQSQFLPINIVNSERLALFPWQTIVERCTDKETVVVEVLGPGIQRDDQLVPRERSIWELFAYCDPSTYVSVRIVYTLPQGKAAPDGAVRLIGNFNGWATPVQMTKADGNDLATTIKVPPEALVIFRFVVGDQDVLSDRYQKVHDNEGKPRPSALSRGDPFVRGKHGMTRLSLAAATGATIISPRLTGSPRTPRRQKPGEKSELDNYEKLKQFDDDWKDVRLSDIIKGGTDQRTHLKIRVFQDYAAFQFLFKYVACTRADRIGYVKLEEAVGFAREAGLHHGRLTIDAVYDRASIEEDKVDDKPGAKADASKPVRDDRAPDRLLSRGEFMEVIVRASLREPGHDPTMEPGDKYAASAKGLMELAGKLVGDDLGPKVHDPSVMGELIRWSKTLKTVFQANASANGEGEPVMNGRQFLSAVGHVVANVPTKRVLQVHQVSFRDPGFPLKDCLRQVHGVSKAAPFLKGNKDVELTYDEFVESLGRLAALKFEQSQLLLSEKTRRMLGELLGQAR</sequence>
<accession>A0A3P3YAS2</accession>
<protein>
    <recommendedName>
        <fullName evidence="4">AMP-activated protein kinase glycogen-binding domain-containing protein</fullName>
    </recommendedName>
</protein>
<dbReference type="InterPro" id="IPR013783">
    <property type="entry name" value="Ig-like_fold"/>
</dbReference>
<feature type="region of interest" description="Disordered" evidence="1">
    <location>
        <begin position="208"/>
        <end position="228"/>
    </location>
</feature>
<name>A0A3P3YAS2_PLABS</name>
<dbReference type="InterPro" id="IPR014756">
    <property type="entry name" value="Ig_E-set"/>
</dbReference>
<dbReference type="CDD" id="cd02859">
    <property type="entry name" value="E_set_AMPKbeta_like_N"/>
    <property type="match status" value="1"/>
</dbReference>
<dbReference type="Gene3D" id="2.60.40.10">
    <property type="entry name" value="Immunoglobulins"/>
    <property type="match status" value="1"/>
</dbReference>
<dbReference type="EMBL" id="OVEO01000007">
    <property type="protein sequence ID" value="SPQ97241.1"/>
    <property type="molecule type" value="Genomic_DNA"/>
</dbReference>
<reference evidence="2 3" key="1">
    <citation type="submission" date="2018-03" db="EMBL/GenBank/DDBJ databases">
        <authorList>
            <person name="Fogelqvist J."/>
        </authorList>
    </citation>
    <scope>NUCLEOTIDE SEQUENCE [LARGE SCALE GENOMIC DNA]</scope>
</reference>
<evidence type="ECO:0000256" key="1">
    <source>
        <dbReference type="SAM" id="MobiDB-lite"/>
    </source>
</evidence>
<geneLocation type="mitochondrion" evidence="2"/>
<dbReference type="AlphaFoldDB" id="A0A3P3YAS2"/>
<gene>
    <name evidence="2" type="ORF">PLBR_LOCUS4456</name>
</gene>
<dbReference type="SUPFAM" id="SSF81296">
    <property type="entry name" value="E set domains"/>
    <property type="match status" value="1"/>
</dbReference>
<evidence type="ECO:0000313" key="2">
    <source>
        <dbReference type="EMBL" id="SPQ97241.1"/>
    </source>
</evidence>
<dbReference type="Proteomes" id="UP000290189">
    <property type="component" value="Unassembled WGS sequence"/>
</dbReference>
<proteinExistence type="predicted"/>